<name>A3ZP43_9BACT</name>
<dbReference type="AlphaFoldDB" id="A3ZP43"/>
<comment type="caution">
    <text evidence="1">The sequence shown here is derived from an EMBL/GenBank/DDBJ whole genome shotgun (WGS) entry which is preliminary data.</text>
</comment>
<dbReference type="HOGENOM" id="CLU_1529703_0_0_0"/>
<evidence type="ECO:0000313" key="1">
    <source>
        <dbReference type="EMBL" id="EAQ81517.1"/>
    </source>
</evidence>
<evidence type="ECO:0000313" key="2">
    <source>
        <dbReference type="Proteomes" id="UP000004358"/>
    </source>
</evidence>
<proteinExistence type="predicted"/>
<gene>
    <name evidence="1" type="ORF">DSM3645_28087</name>
</gene>
<dbReference type="OrthoDB" id="9847446at2"/>
<organism evidence="1 2">
    <name type="scientific">Blastopirellula marina DSM 3645</name>
    <dbReference type="NCBI Taxonomy" id="314230"/>
    <lineage>
        <taxon>Bacteria</taxon>
        <taxon>Pseudomonadati</taxon>
        <taxon>Planctomycetota</taxon>
        <taxon>Planctomycetia</taxon>
        <taxon>Pirellulales</taxon>
        <taxon>Pirellulaceae</taxon>
        <taxon>Blastopirellula</taxon>
    </lineage>
</organism>
<dbReference type="STRING" id="314230.DSM3645_28087"/>
<accession>A3ZP43</accession>
<reference evidence="1 2" key="1">
    <citation type="submission" date="2006-02" db="EMBL/GenBank/DDBJ databases">
        <authorList>
            <person name="Amann R."/>
            <person name="Ferriera S."/>
            <person name="Johnson J."/>
            <person name="Kravitz S."/>
            <person name="Halpern A."/>
            <person name="Remington K."/>
            <person name="Beeson K."/>
            <person name="Tran B."/>
            <person name="Rogers Y.-H."/>
            <person name="Friedman R."/>
            <person name="Venter J.C."/>
        </authorList>
    </citation>
    <scope>NUCLEOTIDE SEQUENCE [LARGE SCALE GENOMIC DNA]</scope>
    <source>
        <strain evidence="1 2">DSM 3645</strain>
    </source>
</reference>
<dbReference type="RefSeq" id="WP_002653510.1">
    <property type="nucleotide sequence ID" value="NZ_CH672376.1"/>
</dbReference>
<sequence length="175" mass="19637">MSNIIQLSNRDQGYARLGPNSDAYIRGIADALEQVGYERQLQGGDIWLRYQPRRTGGFPLPCAKILATLPASAAGGWDTTWTANIDSRYDQVGQVAELQQCRDMLAEAATDADFRFLYWLDSALCLCQRSDRAAFIQQDVMPAFSSRFPAGRVIFIATDSRFESRLPPLRLGNYF</sequence>
<dbReference type="EMBL" id="AANZ01000004">
    <property type="protein sequence ID" value="EAQ81517.1"/>
    <property type="molecule type" value="Genomic_DNA"/>
</dbReference>
<dbReference type="Proteomes" id="UP000004358">
    <property type="component" value="Unassembled WGS sequence"/>
</dbReference>
<protein>
    <submittedName>
        <fullName evidence="1">Uncharacterized protein</fullName>
    </submittedName>
</protein>